<evidence type="ECO:0000256" key="2">
    <source>
        <dbReference type="ARBA" id="ARBA00022980"/>
    </source>
</evidence>
<dbReference type="AlphaFoldDB" id="A0A7R9KAK8"/>
<evidence type="ECO:0000313" key="5">
    <source>
        <dbReference type="Proteomes" id="UP000759131"/>
    </source>
</evidence>
<protein>
    <recommendedName>
        <fullName evidence="6">Ribosomal protein L4</fullName>
    </recommendedName>
</protein>
<dbReference type="SUPFAM" id="SSF52166">
    <property type="entry name" value="Ribosomal protein L4"/>
    <property type="match status" value="1"/>
</dbReference>
<dbReference type="PANTHER" id="PTHR19431">
    <property type="entry name" value="60S RIBOSOMAL PROTEIN L4"/>
    <property type="match status" value="1"/>
</dbReference>
<dbReference type="GO" id="GO:0006412">
    <property type="term" value="P:translation"/>
    <property type="evidence" value="ECO:0007669"/>
    <property type="project" value="InterPro"/>
</dbReference>
<dbReference type="Proteomes" id="UP000759131">
    <property type="component" value="Unassembled WGS sequence"/>
</dbReference>
<dbReference type="OrthoDB" id="10259785at2759"/>
<dbReference type="GO" id="GO:0003735">
    <property type="term" value="F:structural constituent of ribosome"/>
    <property type="evidence" value="ECO:0007669"/>
    <property type="project" value="InterPro"/>
</dbReference>
<dbReference type="GO" id="GO:1990904">
    <property type="term" value="C:ribonucleoprotein complex"/>
    <property type="evidence" value="ECO:0007669"/>
    <property type="project" value="UniProtKB-KW"/>
</dbReference>
<dbReference type="GO" id="GO:0005840">
    <property type="term" value="C:ribosome"/>
    <property type="evidence" value="ECO:0007669"/>
    <property type="project" value="UniProtKB-KW"/>
</dbReference>
<dbReference type="InterPro" id="IPR002136">
    <property type="entry name" value="Ribosomal_uL4"/>
</dbReference>
<dbReference type="Pfam" id="PF00573">
    <property type="entry name" value="Ribosomal_L4"/>
    <property type="match status" value="1"/>
</dbReference>
<dbReference type="EMBL" id="OC854576">
    <property type="protein sequence ID" value="CAD7619503.1"/>
    <property type="molecule type" value="Genomic_DNA"/>
</dbReference>
<dbReference type="EMBL" id="CAJPIZ010000001">
    <property type="protein sequence ID" value="CAG2099933.1"/>
    <property type="molecule type" value="Genomic_DNA"/>
</dbReference>
<gene>
    <name evidence="4" type="ORF">OSB1V03_LOCUS4</name>
</gene>
<evidence type="ECO:0000256" key="1">
    <source>
        <dbReference type="ARBA" id="ARBA00010528"/>
    </source>
</evidence>
<keyword evidence="3" id="KW-0687">Ribonucleoprotein</keyword>
<reference evidence="4" key="1">
    <citation type="submission" date="2020-11" db="EMBL/GenBank/DDBJ databases">
        <authorList>
            <person name="Tran Van P."/>
        </authorList>
    </citation>
    <scope>NUCLEOTIDE SEQUENCE</scope>
</reference>
<organism evidence="4">
    <name type="scientific">Medioppia subpectinata</name>
    <dbReference type="NCBI Taxonomy" id="1979941"/>
    <lineage>
        <taxon>Eukaryota</taxon>
        <taxon>Metazoa</taxon>
        <taxon>Ecdysozoa</taxon>
        <taxon>Arthropoda</taxon>
        <taxon>Chelicerata</taxon>
        <taxon>Arachnida</taxon>
        <taxon>Acari</taxon>
        <taxon>Acariformes</taxon>
        <taxon>Sarcoptiformes</taxon>
        <taxon>Oribatida</taxon>
        <taxon>Brachypylina</taxon>
        <taxon>Oppioidea</taxon>
        <taxon>Oppiidae</taxon>
        <taxon>Medioppia</taxon>
    </lineage>
</organism>
<keyword evidence="5" id="KW-1185">Reference proteome</keyword>
<name>A0A7R9KAK8_9ACAR</name>
<comment type="similarity">
    <text evidence="1">Belongs to the universal ribosomal protein uL4 family.</text>
</comment>
<dbReference type="Gene3D" id="3.40.1370.10">
    <property type="match status" value="1"/>
</dbReference>
<evidence type="ECO:0000256" key="3">
    <source>
        <dbReference type="ARBA" id="ARBA00023274"/>
    </source>
</evidence>
<keyword evidence="2" id="KW-0689">Ribosomal protein</keyword>
<dbReference type="InterPro" id="IPR045240">
    <property type="entry name" value="Ribosomal_uL4_euk/arch"/>
</dbReference>
<accession>A0A7R9KAK8</accession>
<evidence type="ECO:0000313" key="4">
    <source>
        <dbReference type="EMBL" id="CAD7619503.1"/>
    </source>
</evidence>
<dbReference type="InterPro" id="IPR023574">
    <property type="entry name" value="Ribosomal_uL4_dom_sf"/>
</dbReference>
<proteinExistence type="inferred from homology"/>
<evidence type="ECO:0008006" key="6">
    <source>
        <dbReference type="Google" id="ProtNLM"/>
    </source>
</evidence>
<sequence>MGVAATAIPSIVEGRGHRISNIQTLPIVVSDKINSFSKTHQAVALLNQLGLSEELKKVKDSKVITAGKGKFRGRRYTKRTGLLVIHDNDCSSLDAFKNIEGVELLDINCLNILKLCPGGKLGRLVMWTQSAFVKLERIFSDEFKAGFVLPKPMCTSEDLEEYFYSPEIQELINVPCLLSKGTLSKTQEEITRAAKMVELYEKL</sequence>